<comment type="similarity">
    <text evidence="1">Belongs to the GPN-loop GTPase family.</text>
</comment>
<dbReference type="PANTHER" id="PTHR42708:SF1">
    <property type="entry name" value="GLIDING MOTILITY PROTEIN MGLA"/>
    <property type="match status" value="1"/>
</dbReference>
<dbReference type="Pfam" id="PF03029">
    <property type="entry name" value="ATP_bind_1"/>
    <property type="match status" value="1"/>
</dbReference>
<evidence type="ECO:0000256" key="3">
    <source>
        <dbReference type="ARBA" id="ARBA00022801"/>
    </source>
</evidence>
<name>A0ABT0UYR5_9ACTN</name>
<keyword evidence="2" id="KW-0547">Nucleotide-binding</keyword>
<proteinExistence type="inferred from homology"/>
<dbReference type="PANTHER" id="PTHR42708">
    <property type="entry name" value="ATP/GTP-BINDING PROTEIN-RELATED"/>
    <property type="match status" value="1"/>
</dbReference>
<dbReference type="Gene3D" id="3.40.50.300">
    <property type="entry name" value="P-loop containing nucleotide triphosphate hydrolases"/>
    <property type="match status" value="1"/>
</dbReference>
<feature type="region of interest" description="Disordered" evidence="5">
    <location>
        <begin position="192"/>
        <end position="214"/>
    </location>
</feature>
<dbReference type="InterPro" id="IPR004130">
    <property type="entry name" value="Gpn"/>
</dbReference>
<evidence type="ECO:0000256" key="4">
    <source>
        <dbReference type="ARBA" id="ARBA00023134"/>
    </source>
</evidence>
<keyword evidence="7" id="KW-1185">Reference proteome</keyword>
<evidence type="ECO:0000313" key="7">
    <source>
        <dbReference type="Proteomes" id="UP001431429"/>
    </source>
</evidence>
<protein>
    <submittedName>
        <fullName evidence="6">ATP/GTP-binding protein</fullName>
    </submittedName>
</protein>
<dbReference type="EMBL" id="JAMQAW010000079">
    <property type="protein sequence ID" value="MCM2393615.1"/>
    <property type="molecule type" value="Genomic_DNA"/>
</dbReference>
<evidence type="ECO:0000256" key="1">
    <source>
        <dbReference type="ARBA" id="ARBA00005290"/>
    </source>
</evidence>
<evidence type="ECO:0000256" key="5">
    <source>
        <dbReference type="SAM" id="MobiDB-lite"/>
    </source>
</evidence>
<keyword evidence="4" id="KW-0342">GTP-binding</keyword>
<evidence type="ECO:0000256" key="2">
    <source>
        <dbReference type="ARBA" id="ARBA00022741"/>
    </source>
</evidence>
<dbReference type="InterPro" id="IPR052705">
    <property type="entry name" value="Gliding_Motility_GTPase"/>
</dbReference>
<sequence>MGGQEARTVAGPASLKIVVAGGFGAGKTTLIGAVSEIKPLRTEEVLTTASTGVDHLHGVEAKTTTTVSMDFGRITFDEPLPMVLFLFGTPGQERFESLWDDLTLGALGAVVLADTRRLSDSFTAVDYFESRGLPFLIAVNEFDGAHRYSTTAVRAALDLDPHVPVMPCDARQGQSAAQVLIRLIEHLQSTDHTARTVRSDQPTPASSATAGVQP</sequence>
<accession>A0ABT0UYR5</accession>
<feature type="compositionally biased region" description="Polar residues" evidence="5">
    <location>
        <begin position="199"/>
        <end position="214"/>
    </location>
</feature>
<dbReference type="RefSeq" id="WP_250923911.1">
    <property type="nucleotide sequence ID" value="NZ_JAMQAW010000079.1"/>
</dbReference>
<dbReference type="InterPro" id="IPR027417">
    <property type="entry name" value="P-loop_NTPase"/>
</dbReference>
<organism evidence="6 7">
    <name type="scientific">Streptomyces albipurpureus</name>
    <dbReference type="NCBI Taxonomy" id="2897419"/>
    <lineage>
        <taxon>Bacteria</taxon>
        <taxon>Bacillati</taxon>
        <taxon>Actinomycetota</taxon>
        <taxon>Actinomycetes</taxon>
        <taxon>Kitasatosporales</taxon>
        <taxon>Streptomycetaceae</taxon>
        <taxon>Streptomyces</taxon>
    </lineage>
</organism>
<comment type="caution">
    <text evidence="6">The sequence shown here is derived from an EMBL/GenBank/DDBJ whole genome shotgun (WGS) entry which is preliminary data.</text>
</comment>
<evidence type="ECO:0000313" key="6">
    <source>
        <dbReference type="EMBL" id="MCM2393615.1"/>
    </source>
</evidence>
<gene>
    <name evidence="6" type="ORF">NBG84_36010</name>
</gene>
<dbReference type="SUPFAM" id="SSF52540">
    <property type="entry name" value="P-loop containing nucleoside triphosphate hydrolases"/>
    <property type="match status" value="1"/>
</dbReference>
<reference evidence="6" key="1">
    <citation type="submission" date="2022-06" db="EMBL/GenBank/DDBJ databases">
        <title>Genome public.</title>
        <authorList>
            <person name="Sun Q."/>
        </authorList>
    </citation>
    <scope>NUCLEOTIDE SEQUENCE</scope>
    <source>
        <strain evidence="6">CWNU-1</strain>
    </source>
</reference>
<dbReference type="CDD" id="cd00882">
    <property type="entry name" value="Ras_like_GTPase"/>
    <property type="match status" value="1"/>
</dbReference>
<dbReference type="Proteomes" id="UP001431429">
    <property type="component" value="Unassembled WGS sequence"/>
</dbReference>
<keyword evidence="3" id="KW-0378">Hydrolase</keyword>